<evidence type="ECO:0000259" key="3">
    <source>
        <dbReference type="PROSITE" id="PS50010"/>
    </source>
</evidence>
<feature type="region of interest" description="Disordered" evidence="1">
    <location>
        <begin position="85"/>
        <end position="108"/>
    </location>
</feature>
<dbReference type="Gene3D" id="1.20.900.10">
    <property type="entry name" value="Dbl homology (DH) domain"/>
    <property type="match status" value="1"/>
</dbReference>
<feature type="region of interest" description="Disordered" evidence="1">
    <location>
        <begin position="156"/>
        <end position="186"/>
    </location>
</feature>
<keyword evidence="5" id="KW-1185">Reference proteome</keyword>
<evidence type="ECO:0000256" key="1">
    <source>
        <dbReference type="SAM" id="MobiDB-lite"/>
    </source>
</evidence>
<evidence type="ECO:0000313" key="5">
    <source>
        <dbReference type="Proteomes" id="UP000278143"/>
    </source>
</evidence>
<feature type="region of interest" description="Disordered" evidence="1">
    <location>
        <begin position="324"/>
        <end position="354"/>
    </location>
</feature>
<dbReference type="OrthoDB" id="660555at2759"/>
<protein>
    <recommendedName>
        <fullName evidence="6">DH domain-containing protein</fullName>
    </recommendedName>
</protein>
<reference evidence="5" key="1">
    <citation type="journal article" date="2018" name="Nat. Microbiol.">
        <title>Leveraging single-cell genomics to expand the fungal tree of life.</title>
        <authorList>
            <person name="Ahrendt S.R."/>
            <person name="Quandt C.A."/>
            <person name="Ciobanu D."/>
            <person name="Clum A."/>
            <person name="Salamov A."/>
            <person name="Andreopoulos B."/>
            <person name="Cheng J.F."/>
            <person name="Woyke T."/>
            <person name="Pelin A."/>
            <person name="Henrissat B."/>
            <person name="Reynolds N.K."/>
            <person name="Benny G.L."/>
            <person name="Smith M.E."/>
            <person name="James T.Y."/>
            <person name="Grigoriev I.V."/>
        </authorList>
    </citation>
    <scope>NUCLEOTIDE SEQUENCE [LARGE SCALE GENOMIC DNA]</scope>
    <source>
        <strain evidence="5">Benny S71-1</strain>
    </source>
</reference>
<dbReference type="Pfam" id="PF00621">
    <property type="entry name" value="RhoGEF"/>
    <property type="match status" value="1"/>
</dbReference>
<dbReference type="Pfam" id="PF22697">
    <property type="entry name" value="SOS1_NGEF_PH"/>
    <property type="match status" value="1"/>
</dbReference>
<organism evidence="4 5">
    <name type="scientific">Syncephalis pseudoplumigaleata</name>
    <dbReference type="NCBI Taxonomy" id="1712513"/>
    <lineage>
        <taxon>Eukaryota</taxon>
        <taxon>Fungi</taxon>
        <taxon>Fungi incertae sedis</taxon>
        <taxon>Zoopagomycota</taxon>
        <taxon>Zoopagomycotina</taxon>
        <taxon>Zoopagomycetes</taxon>
        <taxon>Zoopagales</taxon>
        <taxon>Piptocephalidaceae</taxon>
        <taxon>Syncephalis</taxon>
    </lineage>
</organism>
<dbReference type="Gene3D" id="2.30.29.30">
    <property type="entry name" value="Pleckstrin-homology domain (PH domain)/Phosphotyrosine-binding domain (PTB)"/>
    <property type="match status" value="1"/>
</dbReference>
<feature type="region of interest" description="Disordered" evidence="1">
    <location>
        <begin position="896"/>
        <end position="919"/>
    </location>
</feature>
<proteinExistence type="predicted"/>
<evidence type="ECO:0008006" key="6">
    <source>
        <dbReference type="Google" id="ProtNLM"/>
    </source>
</evidence>
<gene>
    <name evidence="4" type="ORF">SYNPS1DRAFT_26451</name>
</gene>
<dbReference type="Proteomes" id="UP000278143">
    <property type="component" value="Unassembled WGS sequence"/>
</dbReference>
<dbReference type="SMART" id="SM00325">
    <property type="entry name" value="RhoGEF"/>
    <property type="match status" value="1"/>
</dbReference>
<dbReference type="PANTHER" id="PTHR12673:SF159">
    <property type="entry name" value="LD03170P"/>
    <property type="match status" value="1"/>
</dbReference>
<feature type="region of interest" description="Disordered" evidence="1">
    <location>
        <begin position="424"/>
        <end position="462"/>
    </location>
</feature>
<feature type="domain" description="PH" evidence="2">
    <location>
        <begin position="789"/>
        <end position="886"/>
    </location>
</feature>
<sequence length="919" mass="100839">MSDTSFVVQPESASMSREPSQLMRFKNIHSMVTSEMARKSHHLSEVYTGAPVTSSTTELNALLPSPSPPPPSPCLSPSSVCSLLNDQPAASTTDSTPITPRTPMAPSGELSEMTKELLSFWEEIEPAASTTESLKLNYRLSLLMSSSKKYDALFPEIEHGSDDDNDETSPQESEAASEDGGRMDAFLAPDSGWLRNVNVSRMALNDVRPQSTIELSTGPREGEEATAWPPPLSPPPLVPVAAQRRASRASSSVRPMTSYELTTPHHSAKPGISIVVDAATAATSAHGATDKSGGASRFITWHTNALRRKTKSNLATTTATAAAAGNGEVGAEQKSPSNSGPMLSKGGRARSRSLTTTKEMASMLSANRGHSHEKTINKLTDMFTLRKEHSEPAGVKPGELSIDTFPDSIGIVFKKKSMIRRIFSGRKHRSHPEGGSRLDGTTGRRGRDRADTAPEEFADKTAASPDPLVEISHYEKSMKAGGKGRAAKARWSVQGAGLNLHDYQSDMLPSEAAQLRKEYIAKRARESSVLPTMYEDTPAGSSMSDSARSSSDRLAVEDGVAGHTAHDYASEWFEDDELEQLEIDRRKAVFNLIRCEQKHLRALVLLKGAFADPLRKAALDAEGTATAHFGEDKLDAIFGCAIKMIQFHKMFLRDLERSIKEHAQSGTLESAFMAFSNHASSGDCHIMHTMDELTVYECAEQVEHINIRALLSNPLEHIAHYHTFLQKILELYSYEDPEYQGFMKCVKQIRQIKSESTKLARVVRQSEEVKQVQASLKGLTFLLATPARQLIYQGNLAQIVMFTGRAKQRVCFLFNDMLVFAKERDNGQLHYKGHIDLEMASVLEVPADQMENAFVIMDKVDRSFYFQAETPNFCSQWICNLNETLGHPQVIKATGANQGAAKTNGRSPPVSPESESSFF</sequence>
<feature type="region of interest" description="Disordered" evidence="1">
    <location>
        <begin position="213"/>
        <end position="235"/>
    </location>
</feature>
<dbReference type="InterPro" id="IPR000219">
    <property type="entry name" value="DH_dom"/>
</dbReference>
<dbReference type="PANTHER" id="PTHR12673">
    <property type="entry name" value="FACIOGENITAL DYSPLASIA PROTEIN"/>
    <property type="match status" value="1"/>
</dbReference>
<dbReference type="PROSITE" id="PS50003">
    <property type="entry name" value="PH_DOMAIN"/>
    <property type="match status" value="1"/>
</dbReference>
<evidence type="ECO:0000313" key="4">
    <source>
        <dbReference type="EMBL" id="RKP27922.1"/>
    </source>
</evidence>
<dbReference type="SUPFAM" id="SSF50729">
    <property type="entry name" value="PH domain-like"/>
    <property type="match status" value="1"/>
</dbReference>
<dbReference type="InterPro" id="IPR035899">
    <property type="entry name" value="DBL_dom_sf"/>
</dbReference>
<feature type="compositionally biased region" description="Polar residues" evidence="1">
    <location>
        <begin position="896"/>
        <end position="906"/>
    </location>
</feature>
<dbReference type="SUPFAM" id="SSF48065">
    <property type="entry name" value="DBL homology domain (DH-domain)"/>
    <property type="match status" value="1"/>
</dbReference>
<dbReference type="GO" id="GO:0005737">
    <property type="term" value="C:cytoplasm"/>
    <property type="evidence" value="ECO:0007669"/>
    <property type="project" value="TreeGrafter"/>
</dbReference>
<evidence type="ECO:0000259" key="2">
    <source>
        <dbReference type="PROSITE" id="PS50003"/>
    </source>
</evidence>
<feature type="compositionally biased region" description="Polar residues" evidence="1">
    <location>
        <begin position="88"/>
        <end position="99"/>
    </location>
</feature>
<name>A0A4P9Z6W5_9FUNG</name>
<dbReference type="PROSITE" id="PS50010">
    <property type="entry name" value="DH_2"/>
    <property type="match status" value="1"/>
</dbReference>
<feature type="domain" description="DH" evidence="3">
    <location>
        <begin position="584"/>
        <end position="759"/>
    </location>
</feature>
<dbReference type="SMART" id="SM00233">
    <property type="entry name" value="PH"/>
    <property type="match status" value="1"/>
</dbReference>
<feature type="region of interest" description="Disordered" evidence="1">
    <location>
        <begin position="533"/>
        <end position="554"/>
    </location>
</feature>
<dbReference type="InterPro" id="IPR051092">
    <property type="entry name" value="FYVE_RhoGEF_PH"/>
</dbReference>
<dbReference type="AlphaFoldDB" id="A0A4P9Z6W5"/>
<dbReference type="InterPro" id="IPR011993">
    <property type="entry name" value="PH-like_dom_sf"/>
</dbReference>
<accession>A0A4P9Z6W5</accession>
<dbReference type="InterPro" id="IPR001849">
    <property type="entry name" value="PH_domain"/>
</dbReference>
<dbReference type="InterPro" id="IPR055251">
    <property type="entry name" value="SOS1_NGEF_PH"/>
</dbReference>
<dbReference type="GO" id="GO:0005085">
    <property type="term" value="F:guanyl-nucleotide exchange factor activity"/>
    <property type="evidence" value="ECO:0007669"/>
    <property type="project" value="InterPro"/>
</dbReference>
<dbReference type="EMBL" id="KZ989135">
    <property type="protein sequence ID" value="RKP27922.1"/>
    <property type="molecule type" value="Genomic_DNA"/>
</dbReference>